<dbReference type="InterPro" id="IPR033130">
    <property type="entry name" value="RNase_T2_His_AS_2"/>
</dbReference>
<dbReference type="InterPro" id="IPR033697">
    <property type="entry name" value="Ribonuclease_T2_eukaryotic"/>
</dbReference>
<evidence type="ECO:0000256" key="5">
    <source>
        <dbReference type="SAM" id="SignalP"/>
    </source>
</evidence>
<dbReference type="InterPro" id="IPR018188">
    <property type="entry name" value="RNase_T2_His_AS_1"/>
</dbReference>
<keyword evidence="2" id="KW-1015">Disulfide bond</keyword>
<organism evidence="6 7">
    <name type="scientific">Oopsacas minuta</name>
    <dbReference type="NCBI Taxonomy" id="111878"/>
    <lineage>
        <taxon>Eukaryota</taxon>
        <taxon>Metazoa</taxon>
        <taxon>Porifera</taxon>
        <taxon>Hexactinellida</taxon>
        <taxon>Hexasterophora</taxon>
        <taxon>Lyssacinosida</taxon>
        <taxon>Leucopsacidae</taxon>
        <taxon>Oopsacas</taxon>
    </lineage>
</organism>
<reference evidence="6 7" key="1">
    <citation type="journal article" date="2023" name="BMC Biol.">
        <title>The compact genome of the sponge Oopsacas minuta (Hexactinellida) is lacking key metazoan core genes.</title>
        <authorList>
            <person name="Santini S."/>
            <person name="Schenkelaars Q."/>
            <person name="Jourda C."/>
            <person name="Duchesne M."/>
            <person name="Belahbib H."/>
            <person name="Rocher C."/>
            <person name="Selva M."/>
            <person name="Riesgo A."/>
            <person name="Vervoort M."/>
            <person name="Leys S.P."/>
            <person name="Kodjabachian L."/>
            <person name="Le Bivic A."/>
            <person name="Borchiellini C."/>
            <person name="Claverie J.M."/>
            <person name="Renard E."/>
        </authorList>
    </citation>
    <scope>NUCLEOTIDE SEQUENCE [LARGE SCALE GENOMIC DNA]</scope>
    <source>
        <strain evidence="6">SPO-2</strain>
    </source>
</reference>
<dbReference type="SUPFAM" id="SSF55895">
    <property type="entry name" value="Ribonuclease Rh-like"/>
    <property type="match status" value="1"/>
</dbReference>
<dbReference type="InterPro" id="IPR036430">
    <property type="entry name" value="RNase_T2-like_sf"/>
</dbReference>
<dbReference type="PANTHER" id="PTHR11240">
    <property type="entry name" value="RIBONUCLEASE T2"/>
    <property type="match status" value="1"/>
</dbReference>
<dbReference type="Pfam" id="PF00445">
    <property type="entry name" value="Ribonuclease_T2"/>
    <property type="match status" value="1"/>
</dbReference>
<feature type="active site" evidence="3">
    <location>
        <position position="66"/>
    </location>
</feature>
<gene>
    <name evidence="6" type="ORF">LOD99_13806</name>
</gene>
<dbReference type="AlphaFoldDB" id="A0AAV7KLT5"/>
<evidence type="ECO:0000313" key="6">
    <source>
        <dbReference type="EMBL" id="KAI6661084.1"/>
    </source>
</evidence>
<feature type="signal peptide" evidence="5">
    <location>
        <begin position="1"/>
        <end position="19"/>
    </location>
</feature>
<evidence type="ECO:0000256" key="2">
    <source>
        <dbReference type="ARBA" id="ARBA00023157"/>
    </source>
</evidence>
<dbReference type="GO" id="GO:0005576">
    <property type="term" value="C:extracellular region"/>
    <property type="evidence" value="ECO:0007669"/>
    <property type="project" value="TreeGrafter"/>
</dbReference>
<proteinExistence type="inferred from homology"/>
<dbReference type="GO" id="GO:0006401">
    <property type="term" value="P:RNA catabolic process"/>
    <property type="evidence" value="ECO:0007669"/>
    <property type="project" value="TreeGrafter"/>
</dbReference>
<feature type="active site" evidence="3">
    <location>
        <position position="119"/>
    </location>
</feature>
<dbReference type="PROSITE" id="PS00531">
    <property type="entry name" value="RNASE_T2_2"/>
    <property type="match status" value="1"/>
</dbReference>
<sequence>MEKLWICLFAIFLFIVANAALRELQLEPEDTKFDHLTFTQFWAPEACRSIDPRCKFTNVSSDWTIHGLWPTMGNTHGPAHCTNESFNQSLLTADMLKFMDKYWITYVKYEPNPSFWEHEWIKHGTCAVDGDKTEFLNQKSYFQTTINLYNKYNISTILTKANIKPGMSRPLDDFLNAFKTSEIGKTVRLDCNGVFLLDVEICFNLSLQPIDCTSPTGCSSKKNVSYEPY</sequence>
<dbReference type="CDD" id="cd01061">
    <property type="entry name" value="RNase_T2_euk"/>
    <property type="match status" value="1"/>
</dbReference>
<dbReference type="Proteomes" id="UP001165289">
    <property type="component" value="Unassembled WGS sequence"/>
</dbReference>
<keyword evidence="7" id="KW-1185">Reference proteome</keyword>
<keyword evidence="5" id="KW-0732">Signal</keyword>
<dbReference type="InterPro" id="IPR001568">
    <property type="entry name" value="RNase_T2-like"/>
</dbReference>
<dbReference type="GO" id="GO:0033897">
    <property type="term" value="F:ribonuclease T2 activity"/>
    <property type="evidence" value="ECO:0007669"/>
    <property type="project" value="InterPro"/>
</dbReference>
<dbReference type="EMBL" id="JAKMXF010000022">
    <property type="protein sequence ID" value="KAI6661084.1"/>
    <property type="molecule type" value="Genomic_DNA"/>
</dbReference>
<dbReference type="PANTHER" id="PTHR11240:SF22">
    <property type="entry name" value="RIBONUCLEASE T2"/>
    <property type="match status" value="1"/>
</dbReference>
<dbReference type="Gene3D" id="3.90.730.10">
    <property type="entry name" value="Ribonuclease T2-like"/>
    <property type="match status" value="1"/>
</dbReference>
<feature type="chain" id="PRO_5043675579" evidence="5">
    <location>
        <begin position="20"/>
        <end position="229"/>
    </location>
</feature>
<evidence type="ECO:0000313" key="7">
    <source>
        <dbReference type="Proteomes" id="UP001165289"/>
    </source>
</evidence>
<dbReference type="GO" id="GO:0003723">
    <property type="term" value="F:RNA binding"/>
    <property type="evidence" value="ECO:0007669"/>
    <property type="project" value="InterPro"/>
</dbReference>
<comment type="caution">
    <text evidence="6">The sequence shown here is derived from an EMBL/GenBank/DDBJ whole genome shotgun (WGS) entry which is preliminary data.</text>
</comment>
<evidence type="ECO:0000256" key="3">
    <source>
        <dbReference type="PIRSR" id="PIRSR633697-1"/>
    </source>
</evidence>
<comment type="similarity">
    <text evidence="1 4">Belongs to the RNase T2 family.</text>
</comment>
<name>A0AAV7KLT5_9METZ</name>
<dbReference type="PROSITE" id="PS00530">
    <property type="entry name" value="RNASE_T2_1"/>
    <property type="match status" value="1"/>
</dbReference>
<feature type="active site" evidence="3">
    <location>
        <position position="123"/>
    </location>
</feature>
<evidence type="ECO:0000256" key="1">
    <source>
        <dbReference type="ARBA" id="ARBA00007469"/>
    </source>
</evidence>
<accession>A0AAV7KLT5</accession>
<evidence type="ECO:0000256" key="4">
    <source>
        <dbReference type="RuleBase" id="RU004328"/>
    </source>
</evidence>
<protein>
    <submittedName>
        <fullName evidence="6">Ribonuclease Oy</fullName>
    </submittedName>
</protein>